<dbReference type="Gene3D" id="3.30.160.60">
    <property type="entry name" value="Classic Zinc Finger"/>
    <property type="match status" value="1"/>
</dbReference>
<dbReference type="AlphaFoldDB" id="A0A4R8TQ41"/>
<feature type="compositionally biased region" description="Basic and acidic residues" evidence="2">
    <location>
        <begin position="517"/>
        <end position="530"/>
    </location>
</feature>
<dbReference type="SMART" id="SM00355">
    <property type="entry name" value="ZnF_C2H2"/>
    <property type="match status" value="3"/>
</dbReference>
<feature type="region of interest" description="Disordered" evidence="2">
    <location>
        <begin position="517"/>
        <end position="550"/>
    </location>
</feature>
<gene>
    <name evidence="4" type="ORF">C8034_v008177</name>
</gene>
<feature type="domain" description="C2H2-type" evidence="3">
    <location>
        <begin position="440"/>
        <end position="464"/>
    </location>
</feature>
<evidence type="ECO:0000313" key="4">
    <source>
        <dbReference type="EMBL" id="TEA20684.1"/>
    </source>
</evidence>
<dbReference type="InterPro" id="IPR036236">
    <property type="entry name" value="Znf_C2H2_sf"/>
</dbReference>
<protein>
    <recommendedName>
        <fullName evidence="3">C2H2-type domain-containing protein</fullName>
    </recommendedName>
</protein>
<evidence type="ECO:0000256" key="2">
    <source>
        <dbReference type="SAM" id="MobiDB-lite"/>
    </source>
</evidence>
<dbReference type="PROSITE" id="PS00028">
    <property type="entry name" value="ZINC_FINGER_C2H2_1"/>
    <property type="match status" value="1"/>
</dbReference>
<evidence type="ECO:0000256" key="1">
    <source>
        <dbReference type="PROSITE-ProRule" id="PRU00042"/>
    </source>
</evidence>
<feature type="compositionally biased region" description="Basic residues" evidence="2">
    <location>
        <begin position="531"/>
        <end position="550"/>
    </location>
</feature>
<dbReference type="GO" id="GO:0008270">
    <property type="term" value="F:zinc ion binding"/>
    <property type="evidence" value="ECO:0007669"/>
    <property type="project" value="UniProtKB-KW"/>
</dbReference>
<dbReference type="Proteomes" id="UP000295604">
    <property type="component" value="Unassembled WGS sequence"/>
</dbReference>
<keyword evidence="5" id="KW-1185">Reference proteome</keyword>
<organism evidence="4 5">
    <name type="scientific">Colletotrichum sidae</name>
    <dbReference type="NCBI Taxonomy" id="1347389"/>
    <lineage>
        <taxon>Eukaryota</taxon>
        <taxon>Fungi</taxon>
        <taxon>Dikarya</taxon>
        <taxon>Ascomycota</taxon>
        <taxon>Pezizomycotina</taxon>
        <taxon>Sordariomycetes</taxon>
        <taxon>Hypocreomycetidae</taxon>
        <taxon>Glomerellales</taxon>
        <taxon>Glomerellaceae</taxon>
        <taxon>Colletotrichum</taxon>
        <taxon>Colletotrichum orbiculare species complex</taxon>
    </lineage>
</organism>
<keyword evidence="1" id="KW-0479">Metal-binding</keyword>
<keyword evidence="1" id="KW-0862">Zinc</keyword>
<feature type="compositionally biased region" description="Basic and acidic residues" evidence="2">
    <location>
        <begin position="12"/>
        <end position="22"/>
    </location>
</feature>
<dbReference type="InterPro" id="IPR013087">
    <property type="entry name" value="Znf_C2H2_type"/>
</dbReference>
<comment type="caution">
    <text evidence="4">The sequence shown here is derived from an EMBL/GenBank/DDBJ whole genome shotgun (WGS) entry which is preliminary data.</text>
</comment>
<name>A0A4R8TQ41_9PEZI</name>
<feature type="region of interest" description="Disordered" evidence="2">
    <location>
        <begin position="1"/>
        <end position="24"/>
    </location>
</feature>
<reference evidence="4 5" key="1">
    <citation type="submission" date="2018-11" db="EMBL/GenBank/DDBJ databases">
        <title>Genome sequence and assembly of Colletotrichum sidae.</title>
        <authorList>
            <person name="Gan P."/>
            <person name="Shirasu K."/>
        </authorList>
    </citation>
    <scope>NUCLEOTIDE SEQUENCE [LARGE SCALE GENOMIC DNA]</scope>
    <source>
        <strain evidence="4 5">CBS 518.97</strain>
    </source>
</reference>
<accession>A0A4R8TQ41</accession>
<dbReference type="EMBL" id="QAPF01000029">
    <property type="protein sequence ID" value="TEA20684.1"/>
    <property type="molecule type" value="Genomic_DNA"/>
</dbReference>
<dbReference type="PROSITE" id="PS50157">
    <property type="entry name" value="ZINC_FINGER_C2H2_2"/>
    <property type="match status" value="1"/>
</dbReference>
<dbReference type="SUPFAM" id="SSF57667">
    <property type="entry name" value="beta-beta-alpha zinc fingers"/>
    <property type="match status" value="1"/>
</dbReference>
<sequence>MALPRHPSVYNRLDDHDFDGDPARPMPAPALYATSVVNVSDENHTLDDSTPVLPGSYVRDRPQEHHLDQALLSLPHQPILLSAMTSPFGGCPSRVKHNAMPSYLGNVFHFSGRPSKARLVFAHVDTLAVSDTSRPRPTPRQRSTLEMCENRTAASCLCHIAPTGDDMDGIVGQGPEDVVKLLERTSKPDDPSFLAHIQPSPFVSHYAQLIAEYTTLFDHQYHFYQQYSTSETELTEMSVGTITNGSGSESNTTNYPETTPLLSTMAVTTSDWAPAAQSGCAAPDDFMENHVLYQHGASPLSELCEVPDEMVDWSMLMNQDMLATGDFDFSFAETDFNYLQPTPSPEEIFNDPVVQFDIEQSLQMFTTLKEPLPDLSASDYLSGTDHLSGSSYLGSANTSPYEPSLDFFPDTVGTFSSGSASPPFGVPTTSPSISDADHPFRCTTDNCTKSFRKESQWKQHQRVHRKALVCKICRAENSTEHKFAQVRDLERHMQARHRDVAEKTNVRSEIRECPHSGCEHRGRRDNVSRHHEAKHGKKLKWKRGVPHVVD</sequence>
<evidence type="ECO:0000313" key="5">
    <source>
        <dbReference type="Proteomes" id="UP000295604"/>
    </source>
</evidence>
<proteinExistence type="predicted"/>
<keyword evidence="1" id="KW-0863">Zinc-finger</keyword>
<evidence type="ECO:0000259" key="3">
    <source>
        <dbReference type="PROSITE" id="PS50157"/>
    </source>
</evidence>